<dbReference type="Pfam" id="PF01949">
    <property type="entry name" value="Endo_dU"/>
    <property type="match status" value="1"/>
</dbReference>
<evidence type="ECO:0000313" key="2">
    <source>
        <dbReference type="EMBL" id="ARD83945.1"/>
    </source>
</evidence>
<dbReference type="PANTHER" id="PTHR39518">
    <property type="entry name" value="UPF0215 PROTEIN MJ1150"/>
    <property type="match status" value="1"/>
</dbReference>
<dbReference type="GeneID" id="84218500"/>
<dbReference type="RefSeq" id="WP_081141236.1">
    <property type="nucleotide sequence ID" value="NZ_CP015363.1"/>
</dbReference>
<dbReference type="InterPro" id="IPR002802">
    <property type="entry name" value="Endo_dU"/>
</dbReference>
<comment type="similarity">
    <text evidence="1">Belongs to the UPF0215 family.</text>
</comment>
<evidence type="ECO:0000256" key="1">
    <source>
        <dbReference type="HAMAP-Rule" id="MF_00582"/>
    </source>
</evidence>
<organism evidence="2 3">
    <name type="scientific">Ferroplasma acidiphilum</name>
    <dbReference type="NCBI Taxonomy" id="74969"/>
    <lineage>
        <taxon>Archaea</taxon>
        <taxon>Methanobacteriati</taxon>
        <taxon>Thermoplasmatota</taxon>
        <taxon>Thermoplasmata</taxon>
        <taxon>Thermoplasmatales</taxon>
        <taxon>Ferroplasmaceae</taxon>
        <taxon>Ferroplasma</taxon>
    </lineage>
</organism>
<dbReference type="STRING" id="74969.FAD_0009"/>
<dbReference type="Proteomes" id="UP000192050">
    <property type="component" value="Chromosome"/>
</dbReference>
<dbReference type="EMBL" id="CP015363">
    <property type="protein sequence ID" value="ARD83945.1"/>
    <property type="molecule type" value="Genomic_DNA"/>
</dbReference>
<keyword evidence="3" id="KW-1185">Reference proteome</keyword>
<accession>A0A1V0N1G9</accession>
<dbReference type="Gene3D" id="3.30.2170.10">
    <property type="entry name" value="archaeoglobus fulgidus dsm 4304 superfamily"/>
    <property type="match status" value="1"/>
</dbReference>
<name>A0A1V0N1G9_9ARCH</name>
<gene>
    <name evidence="2" type="ORF">FAD_0009</name>
</gene>
<dbReference type="AlphaFoldDB" id="A0A1V0N1G9"/>
<protein>
    <recommendedName>
        <fullName evidence="1">UPF0215 protein FAD_0009</fullName>
    </recommendedName>
</protein>
<reference evidence="2 3" key="1">
    <citation type="submission" date="2011-10" db="EMBL/GenBank/DDBJ databases">
        <title>Metabolic and evolutionary patterns in the extreme acidophile Ferroplasma acidiphilum.</title>
        <authorList>
            <person name="Golyshina O.V."/>
            <person name="Kozyavkin S.A."/>
            <person name="Tatusov R.L."/>
            <person name="Slesarev A.I."/>
            <person name="Golyshin P.N."/>
        </authorList>
    </citation>
    <scope>NUCLEOTIDE SEQUENCE [LARGE SCALE GENOMIC DNA]</scope>
    <source>
        <strain evidence="3">Y</strain>
    </source>
</reference>
<dbReference type="KEGG" id="fai:FAD_0009"/>
<dbReference type="HAMAP" id="MF_00582">
    <property type="entry name" value="UPF0215"/>
    <property type="match status" value="1"/>
</dbReference>
<proteinExistence type="inferred from homology"/>
<dbReference type="OrthoDB" id="15207at2157"/>
<dbReference type="PIRSF" id="PIRSF006380">
    <property type="entry name" value="UCP006380"/>
    <property type="match status" value="1"/>
</dbReference>
<sequence length="190" mass="21012">MKSGLRVLGLDDGPFNRNSDTKTVMVGVLMRLNSYVEGISTGTIKVDGMDSTETIMSMLNGRFSKDIDFIMSNGITFGGFNIMDIRMINRLTGIPIISITRKKPDMDSMFSALKLHFSDYMQRIELLKNSSINKIEYSGKALYVNCCGISVNDALYLIKKTTIMGNIPEPVRMAHLIATAIVSGESYGKT</sequence>
<dbReference type="PANTHER" id="PTHR39518:SF2">
    <property type="entry name" value="UPF0215 PROTEIN MJ1150"/>
    <property type="match status" value="1"/>
</dbReference>
<evidence type="ECO:0000313" key="3">
    <source>
        <dbReference type="Proteomes" id="UP000192050"/>
    </source>
</evidence>